<dbReference type="InterPro" id="IPR019734">
    <property type="entry name" value="TPR_rpt"/>
</dbReference>
<dbReference type="SUPFAM" id="SSF48452">
    <property type="entry name" value="TPR-like"/>
    <property type="match status" value="1"/>
</dbReference>
<dbReference type="GO" id="GO:0046854">
    <property type="term" value="P:phosphatidylinositol phosphate biosynthetic process"/>
    <property type="evidence" value="ECO:0007669"/>
    <property type="project" value="TreeGrafter"/>
</dbReference>
<dbReference type="InterPro" id="IPR051722">
    <property type="entry name" value="Endocytosis_PI4K-reg_protein"/>
</dbReference>
<evidence type="ECO:0000259" key="4">
    <source>
        <dbReference type="Pfam" id="PF19440"/>
    </source>
</evidence>
<evidence type="ECO:0000256" key="3">
    <source>
        <dbReference type="PROSITE-ProRule" id="PRU00339"/>
    </source>
</evidence>
<keyword evidence="5" id="KW-1185">Reference proteome</keyword>
<dbReference type="WBParaSite" id="PTRK_0001370900.1">
    <property type="protein sequence ID" value="PTRK_0001370900.1"/>
    <property type="gene ID" value="PTRK_0001370900"/>
</dbReference>
<dbReference type="InterPro" id="IPR011990">
    <property type="entry name" value="TPR-like_helical_dom_sf"/>
</dbReference>
<sequence length="904" mass="101911">MTSKWKGSKLETEINNLRSECNWIRINELLPNLKTKNISSAEVEYLQAECDLERYIETLNSIPVINHNDEKLKIIENSCVKVIKKLNEKSEQTTRMEAFLLLAKIHYLSGENQATLNDIEKSRMDGAGTQFVSLRSLKMVAEGYAVKGLAIESEALKINLNKLDEDTRIKCFECMKMAAELGISYVSELEKSINSTARSLNNPIKEDVIGKILETVLKKLPILAVKKHSTDKIIKWDLEGIEWYRKILVNMGDKQICERIVKKFSKYLAEILVKHRFEKNTTEDSRAMGAKNQSLIFYSGSSHGCFCPNNNVEEILLLLFISEALASKDMISSRSPLMMKKREICLGNLKIIHSFLTLILSSLGQYGLLTNILRKSMSHAVDDSRLWISFVYSLISSGNLIYGTKVLRQLVNDMLDENSLSVDEITLQYLFLSKLELDSSLQIDASIRAATLALKSSEGTWLEGRSTLLHAIAYSSKLHTTLSFEDRKIVLAKSIAFFEKAIQLDPYDDMAYFLSALNYSIARDLDMAQKRCNKAAELNSENPWNLMLLALILTARKNYDGALICVLEALEDYPSHYGLMVLRLKIEMKCGKVSEAIETSKNLLKFWKNVHKPCFNSYGPFNPSNEDTSAISSSSRRTIYSQSGKTSGTMNHGKTLTQKDNGYSFTPLITNPITLLSNQSHVSLPPIPSSSDLLERASAVPSMFTTAGSEFGAVASTITESFGVKCPSNRSLDLLTTWRLQANIWVELAEMFLEYGKINEVTSCVEEACNLFPNSHQSIYLKGKLLMKKCESIEDRDNKMKMISEAKSCFLGSLSISPSHIPSLTNLSKIYEEQEMYEMAEKLYRDVITIDPLNHIHWHELGKILSEQGRHSQALECFETSSALDKSTPIIPFSVIPKTIRCDM</sequence>
<dbReference type="InterPro" id="IPR045819">
    <property type="entry name" value="TTC7_N"/>
</dbReference>
<dbReference type="Pfam" id="PF13181">
    <property type="entry name" value="TPR_8"/>
    <property type="match status" value="2"/>
</dbReference>
<dbReference type="PANTHER" id="PTHR23083">
    <property type="entry name" value="TETRATRICOPEPTIDE REPEAT PROTEIN, TPR"/>
    <property type="match status" value="1"/>
</dbReference>
<dbReference type="AlphaFoldDB" id="A0A0N4ZY36"/>
<organism evidence="5 6">
    <name type="scientific">Parastrongyloides trichosuri</name>
    <name type="common">Possum-specific nematode worm</name>
    <dbReference type="NCBI Taxonomy" id="131310"/>
    <lineage>
        <taxon>Eukaryota</taxon>
        <taxon>Metazoa</taxon>
        <taxon>Ecdysozoa</taxon>
        <taxon>Nematoda</taxon>
        <taxon>Chromadorea</taxon>
        <taxon>Rhabditida</taxon>
        <taxon>Tylenchina</taxon>
        <taxon>Panagrolaimomorpha</taxon>
        <taxon>Strongyloidoidea</taxon>
        <taxon>Strongyloididae</taxon>
        <taxon>Parastrongyloides</taxon>
    </lineage>
</organism>
<evidence type="ECO:0000256" key="2">
    <source>
        <dbReference type="ARBA" id="ARBA00038251"/>
    </source>
</evidence>
<evidence type="ECO:0000313" key="6">
    <source>
        <dbReference type="WBParaSite" id="PTRK_0001370900.1"/>
    </source>
</evidence>
<evidence type="ECO:0000256" key="1">
    <source>
        <dbReference type="ARBA" id="ARBA00002550"/>
    </source>
</evidence>
<feature type="domain" description="Tetratricopeptide repeat protein 7 N-terminal" evidence="4">
    <location>
        <begin position="3"/>
        <end position="373"/>
    </location>
</feature>
<reference evidence="6" key="1">
    <citation type="submission" date="2017-02" db="UniProtKB">
        <authorList>
            <consortium name="WormBaseParasite"/>
        </authorList>
    </citation>
    <scope>IDENTIFICATION</scope>
</reference>
<evidence type="ECO:0000313" key="5">
    <source>
        <dbReference type="Proteomes" id="UP000038045"/>
    </source>
</evidence>
<dbReference type="GO" id="GO:0005886">
    <property type="term" value="C:plasma membrane"/>
    <property type="evidence" value="ECO:0007669"/>
    <property type="project" value="TreeGrafter"/>
</dbReference>
<accession>A0A0N4ZY36</accession>
<dbReference type="STRING" id="131310.A0A0N4ZY36"/>
<comment type="similarity">
    <text evidence="2">Belongs to the YPP1 family.</text>
</comment>
<proteinExistence type="inferred from homology"/>
<dbReference type="PROSITE" id="PS50005">
    <property type="entry name" value="TPR"/>
    <property type="match status" value="1"/>
</dbReference>
<protein>
    <submittedName>
        <fullName evidence="6">TTC7_N domain-containing protein</fullName>
    </submittedName>
</protein>
<keyword evidence="3" id="KW-0802">TPR repeat</keyword>
<dbReference type="SMART" id="SM00028">
    <property type="entry name" value="TPR"/>
    <property type="match status" value="5"/>
</dbReference>
<feature type="repeat" description="TPR" evidence="3">
    <location>
        <begin position="821"/>
        <end position="854"/>
    </location>
</feature>
<dbReference type="Pfam" id="PF19440">
    <property type="entry name" value="TTC7_N"/>
    <property type="match status" value="1"/>
</dbReference>
<dbReference type="PANTHER" id="PTHR23083:SF464">
    <property type="entry name" value="TETRATRICOPEPTIDE REPEAT DOMAIN 7, ISOFORM A"/>
    <property type="match status" value="1"/>
</dbReference>
<comment type="function">
    <text evidence="1">Involved in endocytosis.</text>
</comment>
<dbReference type="Proteomes" id="UP000038045">
    <property type="component" value="Unplaced"/>
</dbReference>
<dbReference type="GO" id="GO:0072659">
    <property type="term" value="P:protein localization to plasma membrane"/>
    <property type="evidence" value="ECO:0007669"/>
    <property type="project" value="TreeGrafter"/>
</dbReference>
<dbReference type="Gene3D" id="1.25.40.10">
    <property type="entry name" value="Tetratricopeptide repeat domain"/>
    <property type="match status" value="2"/>
</dbReference>
<name>A0A0N4ZY36_PARTI</name>